<dbReference type="Gene3D" id="3.40.630.30">
    <property type="match status" value="1"/>
</dbReference>
<dbReference type="EMBL" id="JACCCZ010000001">
    <property type="protein sequence ID" value="NYG00049.1"/>
    <property type="molecule type" value="Genomic_DNA"/>
</dbReference>
<evidence type="ECO:0000313" key="3">
    <source>
        <dbReference type="Proteomes" id="UP000549695"/>
    </source>
</evidence>
<dbReference type="GO" id="GO:0016747">
    <property type="term" value="F:acyltransferase activity, transferring groups other than amino-acyl groups"/>
    <property type="evidence" value="ECO:0007669"/>
    <property type="project" value="InterPro"/>
</dbReference>
<reference evidence="2 3" key="1">
    <citation type="submission" date="2020-07" db="EMBL/GenBank/DDBJ databases">
        <title>Sequencing the genomes of 1000 actinobacteria strains.</title>
        <authorList>
            <person name="Klenk H.-P."/>
        </authorList>
    </citation>
    <scope>NUCLEOTIDE SEQUENCE [LARGE SCALE GENOMIC DNA]</scope>
    <source>
        <strain evidence="2 3">DSM 44749</strain>
    </source>
</reference>
<gene>
    <name evidence="2" type="ORF">HDA37_000334</name>
</gene>
<dbReference type="AlphaFoldDB" id="A0A852VVH6"/>
<sequence>MTTETLTTGWEPDSPVGDSLARRFVHAYADRTTAMAARSGGRARRVAGAVLADPGSPFGYDNAVVLTAPPGPGDLRRMLDDAAGFFPPHRWWVLLSLFALPDLGGYGLVRVGHPPLMFRPPGPLPPPPPGLRIRTVPDADPADFERVLVAGYGLAEVGRPAVADPRSADLLHLVVGYAGDEPVATAGAGVHHGVVEVDWVSVLPEHRGRGFGGAVTAAVCAAAPGLPSLLISSDDGHPVYRRLGFWDLFRTTMWEHPPS</sequence>
<dbReference type="InterPro" id="IPR000182">
    <property type="entry name" value="GNAT_dom"/>
</dbReference>
<dbReference type="SUPFAM" id="SSF55729">
    <property type="entry name" value="Acyl-CoA N-acyltransferases (Nat)"/>
    <property type="match status" value="1"/>
</dbReference>
<dbReference type="InterPro" id="IPR016181">
    <property type="entry name" value="Acyl_CoA_acyltransferase"/>
</dbReference>
<dbReference type="CDD" id="cd04301">
    <property type="entry name" value="NAT_SF"/>
    <property type="match status" value="1"/>
</dbReference>
<dbReference type="Proteomes" id="UP000549695">
    <property type="component" value="Unassembled WGS sequence"/>
</dbReference>
<name>A0A852VVH6_PSEA5</name>
<keyword evidence="3" id="KW-1185">Reference proteome</keyword>
<accession>A0A852VVH6</accession>
<dbReference type="PROSITE" id="PS51186">
    <property type="entry name" value="GNAT"/>
    <property type="match status" value="1"/>
</dbReference>
<evidence type="ECO:0000313" key="2">
    <source>
        <dbReference type="EMBL" id="NYG00049.1"/>
    </source>
</evidence>
<protein>
    <submittedName>
        <fullName evidence="2">GNAT superfamily N-acetyltransferase</fullName>
    </submittedName>
</protein>
<proteinExistence type="predicted"/>
<feature type="domain" description="N-acetyltransferase" evidence="1">
    <location>
        <begin position="131"/>
        <end position="259"/>
    </location>
</feature>
<evidence type="ECO:0000259" key="1">
    <source>
        <dbReference type="PROSITE" id="PS51186"/>
    </source>
</evidence>
<dbReference type="Pfam" id="PF13508">
    <property type="entry name" value="Acetyltransf_7"/>
    <property type="match status" value="1"/>
</dbReference>
<dbReference type="RefSeq" id="WP_179759973.1">
    <property type="nucleotide sequence ID" value="NZ_BAAAJZ010000011.1"/>
</dbReference>
<dbReference type="GeneID" id="98050169"/>
<comment type="caution">
    <text evidence="2">The sequence shown here is derived from an EMBL/GenBank/DDBJ whole genome shotgun (WGS) entry which is preliminary data.</text>
</comment>
<organism evidence="2 3">
    <name type="scientific">Pseudonocardia alni</name>
    <name type="common">Amycolata alni</name>
    <dbReference type="NCBI Taxonomy" id="33907"/>
    <lineage>
        <taxon>Bacteria</taxon>
        <taxon>Bacillati</taxon>
        <taxon>Actinomycetota</taxon>
        <taxon>Actinomycetes</taxon>
        <taxon>Pseudonocardiales</taxon>
        <taxon>Pseudonocardiaceae</taxon>
        <taxon>Pseudonocardia</taxon>
    </lineage>
</organism>